<keyword evidence="1" id="KW-1133">Transmembrane helix</keyword>
<organism evidence="3 4">
    <name type="scientific">Albibacterium bauzanense</name>
    <dbReference type="NCBI Taxonomy" id="653929"/>
    <lineage>
        <taxon>Bacteria</taxon>
        <taxon>Pseudomonadati</taxon>
        <taxon>Bacteroidota</taxon>
        <taxon>Sphingobacteriia</taxon>
        <taxon>Sphingobacteriales</taxon>
        <taxon>Sphingobacteriaceae</taxon>
        <taxon>Albibacterium</taxon>
    </lineage>
</organism>
<keyword evidence="4" id="KW-1185">Reference proteome</keyword>
<comment type="caution">
    <text evidence="3">The sequence shown here is derived from an EMBL/GenBank/DDBJ whole genome shotgun (WGS) entry which is preliminary data.</text>
</comment>
<dbReference type="InterPro" id="IPR021309">
    <property type="entry name" value="YgaP-like_TM"/>
</dbReference>
<dbReference type="RefSeq" id="WP_132224779.1">
    <property type="nucleotide sequence ID" value="NZ_SMGO01000002.1"/>
</dbReference>
<evidence type="ECO:0000313" key="3">
    <source>
        <dbReference type="EMBL" id="TCK83630.1"/>
    </source>
</evidence>
<dbReference type="EMBL" id="SMGO01000002">
    <property type="protein sequence ID" value="TCK83630.1"/>
    <property type="molecule type" value="Genomic_DNA"/>
</dbReference>
<dbReference type="OrthoDB" id="9804804at2"/>
<dbReference type="Proteomes" id="UP000294616">
    <property type="component" value="Unassembled WGS sequence"/>
</dbReference>
<evidence type="ECO:0000259" key="2">
    <source>
        <dbReference type="Pfam" id="PF11127"/>
    </source>
</evidence>
<keyword evidence="1" id="KW-0812">Transmembrane</keyword>
<gene>
    <name evidence="3" type="ORF">C8N28_2234</name>
</gene>
<proteinExistence type="predicted"/>
<protein>
    <recommendedName>
        <fullName evidence="2">Inner membrane protein YgaP-like transmembrane domain-containing protein</fullName>
    </recommendedName>
</protein>
<feature type="transmembrane region" description="Helical" evidence="1">
    <location>
        <begin position="35"/>
        <end position="61"/>
    </location>
</feature>
<evidence type="ECO:0000313" key="4">
    <source>
        <dbReference type="Proteomes" id="UP000294616"/>
    </source>
</evidence>
<accession>A0A4R1LYF8</accession>
<feature type="transmembrane region" description="Helical" evidence="1">
    <location>
        <begin position="12"/>
        <end position="29"/>
    </location>
</feature>
<keyword evidence="1" id="KW-0472">Membrane</keyword>
<feature type="domain" description="Inner membrane protein YgaP-like transmembrane" evidence="2">
    <location>
        <begin position="1"/>
        <end position="66"/>
    </location>
</feature>
<dbReference type="Pfam" id="PF11127">
    <property type="entry name" value="YgaP-like_TM"/>
    <property type="match status" value="1"/>
</dbReference>
<reference evidence="3 4" key="1">
    <citation type="submission" date="2019-03" db="EMBL/GenBank/DDBJ databases">
        <title>Genomic Encyclopedia of Archaeal and Bacterial Type Strains, Phase II (KMG-II): from individual species to whole genera.</title>
        <authorList>
            <person name="Goeker M."/>
        </authorList>
    </citation>
    <scope>NUCLEOTIDE SEQUENCE [LARGE SCALE GENOMIC DNA]</scope>
    <source>
        <strain evidence="3 4">DSM 22554</strain>
    </source>
</reference>
<sequence>MKNNMGILDRSIRIVIALAIIVLYFTHVISGTTAIILLVISGIFILTSFMSFCPLYVLLGINTCGVKNKK</sequence>
<dbReference type="AlphaFoldDB" id="A0A4R1LYF8"/>
<name>A0A4R1LYF8_9SPHI</name>
<evidence type="ECO:0000256" key="1">
    <source>
        <dbReference type="SAM" id="Phobius"/>
    </source>
</evidence>